<dbReference type="STRING" id="47427.A0A2H3CDD2"/>
<sequence length="183" mass="20489">MRVITTTTPCLKERPSEKVAGVRWMGRQESSLRTGYIPPPRASTGNARSYGREYDGTACWNWLGRWMAWYTVIRPITRRIRGSIGLSHPAATQLGEKPHAESMFGSRIEMGIPSFFDVVGCADDRHIDFRVSAYLGGVLREWWGGESADKDDDHLERESVIEGVVGILGMFVDGHYPALVAFL</sequence>
<accession>A0A2H3CDD2</accession>
<organism evidence="1 2">
    <name type="scientific">Armillaria gallica</name>
    <name type="common">Bulbous honey fungus</name>
    <name type="synonym">Armillaria bulbosa</name>
    <dbReference type="NCBI Taxonomy" id="47427"/>
    <lineage>
        <taxon>Eukaryota</taxon>
        <taxon>Fungi</taxon>
        <taxon>Dikarya</taxon>
        <taxon>Basidiomycota</taxon>
        <taxon>Agaricomycotina</taxon>
        <taxon>Agaricomycetes</taxon>
        <taxon>Agaricomycetidae</taxon>
        <taxon>Agaricales</taxon>
        <taxon>Marasmiineae</taxon>
        <taxon>Physalacriaceae</taxon>
        <taxon>Armillaria</taxon>
    </lineage>
</organism>
<dbReference type="OrthoDB" id="10535038at2759"/>
<dbReference type="Proteomes" id="UP000217790">
    <property type="component" value="Unassembled WGS sequence"/>
</dbReference>
<reference evidence="2" key="1">
    <citation type="journal article" date="2017" name="Nat. Ecol. Evol.">
        <title>Genome expansion and lineage-specific genetic innovations in the forest pathogenic fungi Armillaria.</title>
        <authorList>
            <person name="Sipos G."/>
            <person name="Prasanna A.N."/>
            <person name="Walter M.C."/>
            <person name="O'Connor E."/>
            <person name="Balint B."/>
            <person name="Krizsan K."/>
            <person name="Kiss B."/>
            <person name="Hess J."/>
            <person name="Varga T."/>
            <person name="Slot J."/>
            <person name="Riley R."/>
            <person name="Boka B."/>
            <person name="Rigling D."/>
            <person name="Barry K."/>
            <person name="Lee J."/>
            <person name="Mihaltcheva S."/>
            <person name="LaButti K."/>
            <person name="Lipzen A."/>
            <person name="Waldron R."/>
            <person name="Moloney N.M."/>
            <person name="Sperisen C."/>
            <person name="Kredics L."/>
            <person name="Vagvoelgyi C."/>
            <person name="Patrignani A."/>
            <person name="Fitzpatrick D."/>
            <person name="Nagy I."/>
            <person name="Doyle S."/>
            <person name="Anderson J.B."/>
            <person name="Grigoriev I.V."/>
            <person name="Gueldener U."/>
            <person name="Muensterkoetter M."/>
            <person name="Nagy L.G."/>
        </authorList>
    </citation>
    <scope>NUCLEOTIDE SEQUENCE [LARGE SCALE GENOMIC DNA]</scope>
    <source>
        <strain evidence="2">Ar21-2</strain>
    </source>
</reference>
<keyword evidence="2" id="KW-1185">Reference proteome</keyword>
<evidence type="ECO:0000313" key="2">
    <source>
        <dbReference type="Proteomes" id="UP000217790"/>
    </source>
</evidence>
<protein>
    <submittedName>
        <fullName evidence="1">Uncharacterized protein</fullName>
    </submittedName>
</protein>
<dbReference type="EMBL" id="KZ293758">
    <property type="protein sequence ID" value="PBK79880.1"/>
    <property type="molecule type" value="Genomic_DNA"/>
</dbReference>
<dbReference type="InParanoid" id="A0A2H3CDD2"/>
<evidence type="ECO:0000313" key="1">
    <source>
        <dbReference type="EMBL" id="PBK79880.1"/>
    </source>
</evidence>
<name>A0A2H3CDD2_ARMGA</name>
<gene>
    <name evidence="1" type="ORF">ARMGADRAFT_1040513</name>
</gene>
<dbReference type="AlphaFoldDB" id="A0A2H3CDD2"/>
<proteinExistence type="predicted"/>